<dbReference type="InterPro" id="IPR000994">
    <property type="entry name" value="Pept_M24"/>
</dbReference>
<comment type="similarity">
    <text evidence="6">Belongs to the peptidase M24A family. Methionine aminopeptidase type 1 subfamily.</text>
</comment>
<organism evidence="9 10">
    <name type="scientific">Candidatus Gallimonas intestinigallinarum</name>
    <dbReference type="NCBI Taxonomy" id="2838604"/>
    <lineage>
        <taxon>Bacteria</taxon>
        <taxon>Bacillati</taxon>
        <taxon>Bacillota</taxon>
        <taxon>Clostridia</taxon>
        <taxon>Candidatus Gallimonas</taxon>
    </lineage>
</organism>
<dbReference type="InterPro" id="IPR002467">
    <property type="entry name" value="Pept_M24A_MAP1"/>
</dbReference>
<evidence type="ECO:0000256" key="7">
    <source>
        <dbReference type="RuleBase" id="RU003653"/>
    </source>
</evidence>
<evidence type="ECO:0000313" key="10">
    <source>
        <dbReference type="Proteomes" id="UP000824044"/>
    </source>
</evidence>
<evidence type="ECO:0000256" key="2">
    <source>
        <dbReference type="ARBA" id="ARBA00022438"/>
    </source>
</evidence>
<feature type="binding site" evidence="6">
    <location>
        <position position="233"/>
    </location>
    <ligand>
        <name>a divalent metal cation</name>
        <dbReference type="ChEBI" id="CHEBI:60240"/>
        <label>1</label>
    </ligand>
</feature>
<accession>A0A9D2DWR3</accession>
<comment type="function">
    <text evidence="1 6">Removes the N-terminal methionine from nascent proteins. The N-terminal methionine is often cleaved when the second residue in the primary sequence is small and uncharged (Met-Ala-, Cys, Gly, Pro, Ser, Thr, or Val). Requires deformylation of the N(alpha)-formylated initiator methionine before it can be hydrolyzed.</text>
</comment>
<dbReference type="EC" id="3.4.11.18" evidence="6 7"/>
<dbReference type="GO" id="GO:0006508">
    <property type="term" value="P:proteolysis"/>
    <property type="evidence" value="ECO:0007669"/>
    <property type="project" value="UniProtKB-KW"/>
</dbReference>
<dbReference type="GO" id="GO:0070006">
    <property type="term" value="F:metalloaminopeptidase activity"/>
    <property type="evidence" value="ECO:0007669"/>
    <property type="project" value="UniProtKB-UniRule"/>
</dbReference>
<evidence type="ECO:0000256" key="6">
    <source>
        <dbReference type="HAMAP-Rule" id="MF_01974"/>
    </source>
</evidence>
<dbReference type="AlphaFoldDB" id="A0A9D2DWR3"/>
<gene>
    <name evidence="6 9" type="primary">map</name>
    <name evidence="9" type="ORF">H9812_02825</name>
</gene>
<dbReference type="HAMAP" id="MF_01974">
    <property type="entry name" value="MetAP_1"/>
    <property type="match status" value="1"/>
</dbReference>
<protein>
    <recommendedName>
        <fullName evidence="6 7">Methionine aminopeptidase</fullName>
        <shortName evidence="6">MAP</shortName>
        <shortName evidence="6">MetAP</shortName>
        <ecNumber evidence="6 7">3.4.11.18</ecNumber>
    </recommendedName>
    <alternativeName>
        <fullName evidence="6">Peptidase M</fullName>
    </alternativeName>
</protein>
<feature type="binding site" evidence="6">
    <location>
        <position position="202"/>
    </location>
    <ligand>
        <name>a divalent metal cation</name>
        <dbReference type="ChEBI" id="CHEBI:60240"/>
        <label>2</label>
        <note>catalytic</note>
    </ligand>
</feature>
<feature type="binding site" evidence="6">
    <location>
        <position position="106"/>
    </location>
    <ligand>
        <name>a divalent metal cation</name>
        <dbReference type="ChEBI" id="CHEBI:60240"/>
        <label>1</label>
    </ligand>
</feature>
<evidence type="ECO:0000259" key="8">
    <source>
        <dbReference type="Pfam" id="PF00557"/>
    </source>
</evidence>
<feature type="binding site" evidence="6">
    <location>
        <position position="233"/>
    </location>
    <ligand>
        <name>a divalent metal cation</name>
        <dbReference type="ChEBI" id="CHEBI:60240"/>
        <label>2</label>
        <note>catalytic</note>
    </ligand>
</feature>
<feature type="binding site" evidence="6">
    <location>
        <position position="95"/>
    </location>
    <ligand>
        <name>a divalent metal cation</name>
        <dbReference type="ChEBI" id="CHEBI:60240"/>
        <label>1</label>
    </ligand>
</feature>
<keyword evidence="5 6" id="KW-0378">Hydrolase</keyword>
<dbReference type="PANTHER" id="PTHR43330">
    <property type="entry name" value="METHIONINE AMINOPEPTIDASE"/>
    <property type="match status" value="1"/>
</dbReference>
<feature type="binding site" evidence="6">
    <location>
        <position position="169"/>
    </location>
    <ligand>
        <name>a divalent metal cation</name>
        <dbReference type="ChEBI" id="CHEBI:60240"/>
        <label>2</label>
        <note>catalytic</note>
    </ligand>
</feature>
<evidence type="ECO:0000313" key="9">
    <source>
        <dbReference type="EMBL" id="HIZ24394.1"/>
    </source>
</evidence>
<dbReference type="PROSITE" id="PS00680">
    <property type="entry name" value="MAP_1"/>
    <property type="match status" value="1"/>
</dbReference>
<name>A0A9D2DWR3_9FIRM</name>
<reference evidence="9" key="1">
    <citation type="journal article" date="2021" name="PeerJ">
        <title>Extensive microbial diversity within the chicken gut microbiome revealed by metagenomics and culture.</title>
        <authorList>
            <person name="Gilroy R."/>
            <person name="Ravi A."/>
            <person name="Getino M."/>
            <person name="Pursley I."/>
            <person name="Horton D.L."/>
            <person name="Alikhan N.F."/>
            <person name="Baker D."/>
            <person name="Gharbi K."/>
            <person name="Hall N."/>
            <person name="Watson M."/>
            <person name="Adriaenssens E.M."/>
            <person name="Foster-Nyarko E."/>
            <person name="Jarju S."/>
            <person name="Secka A."/>
            <person name="Antonio M."/>
            <person name="Oren A."/>
            <person name="Chaudhuri R.R."/>
            <person name="La Ragione R."/>
            <person name="Hildebrand F."/>
            <person name="Pallen M.J."/>
        </authorList>
    </citation>
    <scope>NUCLEOTIDE SEQUENCE</scope>
    <source>
        <strain evidence="9">CHK33-5263</strain>
    </source>
</reference>
<proteinExistence type="inferred from homology"/>
<dbReference type="NCBIfam" id="TIGR00500">
    <property type="entry name" value="met_pdase_I"/>
    <property type="match status" value="1"/>
</dbReference>
<comment type="catalytic activity">
    <reaction evidence="6 7">
        <text>Release of N-terminal amino acids, preferentially methionine, from peptides and arylamides.</text>
        <dbReference type="EC" id="3.4.11.18"/>
    </reaction>
</comment>
<feature type="binding site" evidence="6">
    <location>
        <position position="176"/>
    </location>
    <ligand>
        <name>substrate</name>
    </ligand>
</feature>
<dbReference type="GO" id="GO:0005829">
    <property type="term" value="C:cytosol"/>
    <property type="evidence" value="ECO:0007669"/>
    <property type="project" value="TreeGrafter"/>
</dbReference>
<evidence type="ECO:0000256" key="4">
    <source>
        <dbReference type="ARBA" id="ARBA00022723"/>
    </source>
</evidence>
<dbReference type="CDD" id="cd01086">
    <property type="entry name" value="MetAP1"/>
    <property type="match status" value="1"/>
</dbReference>
<dbReference type="Pfam" id="PF00557">
    <property type="entry name" value="Peptidase_M24"/>
    <property type="match status" value="1"/>
</dbReference>
<keyword evidence="2 6" id="KW-0031">Aminopeptidase</keyword>
<sequence>MIGVKTEEEIALLRESCRIVKECLEFVGSRIQAGMTTKEVDELVYNFIRASGAEPSCLGYCGYPASACVSVNETVVHGIPDDETVLREGDIVSVDLCAYKNGFHGDGARTFCIGEVSAEKKKLVKVTEECFFKGIEGLKAGTPLYDIGYKVQQYAESNGFSVIRAYTGHGIGREMHEDPAVPNYGRRGTGPRLPANCVICIEPMIAAGGWRVKVLDDGWTAVTLDKKPAAHYENTVVVRESGVEILTL</sequence>
<dbReference type="InterPro" id="IPR036005">
    <property type="entry name" value="Creatinase/aminopeptidase-like"/>
</dbReference>
<dbReference type="InterPro" id="IPR001714">
    <property type="entry name" value="Pept_M24_MAP"/>
</dbReference>
<reference evidence="9" key="2">
    <citation type="submission" date="2021-04" db="EMBL/GenBank/DDBJ databases">
        <authorList>
            <person name="Gilroy R."/>
        </authorList>
    </citation>
    <scope>NUCLEOTIDE SEQUENCE</scope>
    <source>
        <strain evidence="9">CHK33-5263</strain>
    </source>
</reference>
<dbReference type="Gene3D" id="3.90.230.10">
    <property type="entry name" value="Creatinase/methionine aminopeptidase superfamily"/>
    <property type="match status" value="1"/>
</dbReference>
<dbReference type="SUPFAM" id="SSF55920">
    <property type="entry name" value="Creatinase/aminopeptidase"/>
    <property type="match status" value="1"/>
</dbReference>
<feature type="domain" description="Peptidase M24" evidence="8">
    <location>
        <begin position="12"/>
        <end position="240"/>
    </location>
</feature>
<dbReference type="PANTHER" id="PTHR43330:SF27">
    <property type="entry name" value="METHIONINE AMINOPEPTIDASE"/>
    <property type="match status" value="1"/>
</dbReference>
<comment type="caution">
    <text evidence="9">The sequence shown here is derived from an EMBL/GenBank/DDBJ whole genome shotgun (WGS) entry which is preliminary data.</text>
</comment>
<comment type="subunit">
    <text evidence="6">Monomer.</text>
</comment>
<dbReference type="GO" id="GO:0004239">
    <property type="term" value="F:initiator methionyl aminopeptidase activity"/>
    <property type="evidence" value="ECO:0007669"/>
    <property type="project" value="UniProtKB-UniRule"/>
</dbReference>
<keyword evidence="3 6" id="KW-0645">Protease</keyword>
<dbReference type="PRINTS" id="PR00599">
    <property type="entry name" value="MAPEPTIDASE"/>
</dbReference>
<evidence type="ECO:0000256" key="5">
    <source>
        <dbReference type="ARBA" id="ARBA00022801"/>
    </source>
</evidence>
<dbReference type="EMBL" id="DXBS01000057">
    <property type="protein sequence ID" value="HIZ24394.1"/>
    <property type="molecule type" value="Genomic_DNA"/>
</dbReference>
<keyword evidence="4 6" id="KW-0479">Metal-binding</keyword>
<feature type="binding site" evidence="6">
    <location>
        <position position="77"/>
    </location>
    <ligand>
        <name>substrate</name>
    </ligand>
</feature>
<evidence type="ECO:0000256" key="3">
    <source>
        <dbReference type="ARBA" id="ARBA00022670"/>
    </source>
</evidence>
<dbReference type="Proteomes" id="UP000824044">
    <property type="component" value="Unassembled WGS sequence"/>
</dbReference>
<evidence type="ECO:0000256" key="1">
    <source>
        <dbReference type="ARBA" id="ARBA00002521"/>
    </source>
</evidence>
<feature type="binding site" evidence="6">
    <location>
        <position position="106"/>
    </location>
    <ligand>
        <name>a divalent metal cation</name>
        <dbReference type="ChEBI" id="CHEBI:60240"/>
        <label>2</label>
        <note>catalytic</note>
    </ligand>
</feature>
<comment type="cofactor">
    <cofactor evidence="6">
        <name>Co(2+)</name>
        <dbReference type="ChEBI" id="CHEBI:48828"/>
    </cofactor>
    <cofactor evidence="6">
        <name>Zn(2+)</name>
        <dbReference type="ChEBI" id="CHEBI:29105"/>
    </cofactor>
    <cofactor evidence="6">
        <name>Mn(2+)</name>
        <dbReference type="ChEBI" id="CHEBI:29035"/>
    </cofactor>
    <cofactor evidence="6">
        <name>Fe(2+)</name>
        <dbReference type="ChEBI" id="CHEBI:29033"/>
    </cofactor>
    <text evidence="6">Binds 2 divalent metal cations per subunit. Has a high-affinity and a low affinity metal-binding site. The true nature of the physiological cofactor is under debate. The enzyme is active with cobalt, zinc, manganese or divalent iron ions. Most likely, methionine aminopeptidases function as mononuclear Fe(2+)-metalloproteases under physiological conditions, and the catalytically relevant metal-binding site has been assigned to the histidine-containing high-affinity site.</text>
</comment>
<dbReference type="GO" id="GO:0046872">
    <property type="term" value="F:metal ion binding"/>
    <property type="evidence" value="ECO:0007669"/>
    <property type="project" value="UniProtKB-UniRule"/>
</dbReference>